<dbReference type="CDD" id="cd02846">
    <property type="entry name" value="PAZ_argonaute_like"/>
    <property type="match status" value="1"/>
</dbReference>
<reference evidence="3 4" key="2">
    <citation type="submission" date="2018-10" db="EMBL/GenBank/DDBJ databases">
        <authorList>
            <consortium name="Pathogen Informatics"/>
        </authorList>
    </citation>
    <scope>NUCLEOTIDE SEQUENCE [LARGE SCALE GENOMIC DNA]</scope>
</reference>
<dbReference type="GO" id="GO:0003723">
    <property type="term" value="F:RNA binding"/>
    <property type="evidence" value="ECO:0007669"/>
    <property type="project" value="InterPro"/>
</dbReference>
<evidence type="ECO:0000313" key="4">
    <source>
        <dbReference type="Proteomes" id="UP000274131"/>
    </source>
</evidence>
<proteinExistence type="predicted"/>
<evidence type="ECO:0000313" key="5">
    <source>
        <dbReference type="WBParaSite" id="EVEC_0000615901-mRNA-1"/>
    </source>
</evidence>
<evidence type="ECO:0000259" key="2">
    <source>
        <dbReference type="PROSITE" id="PS50822"/>
    </source>
</evidence>
<gene>
    <name evidence="3" type="ORF">EVEC_LOCUS5770</name>
</gene>
<dbReference type="PROSITE" id="PS50822">
    <property type="entry name" value="PIWI"/>
    <property type="match status" value="1"/>
</dbReference>
<feature type="domain" description="PAZ" evidence="1">
    <location>
        <begin position="304"/>
        <end position="414"/>
    </location>
</feature>
<dbReference type="InterPro" id="IPR012337">
    <property type="entry name" value="RNaseH-like_sf"/>
</dbReference>
<dbReference type="WBParaSite" id="EVEC_0000615901-mRNA-1">
    <property type="protein sequence ID" value="EVEC_0000615901-mRNA-1"/>
    <property type="gene ID" value="EVEC_0000615901"/>
</dbReference>
<dbReference type="SUPFAM" id="SSF53098">
    <property type="entry name" value="Ribonuclease H-like"/>
    <property type="match status" value="1"/>
</dbReference>
<evidence type="ECO:0000259" key="1">
    <source>
        <dbReference type="PROSITE" id="PS50821"/>
    </source>
</evidence>
<dbReference type="EMBL" id="UXUI01008263">
    <property type="protein sequence ID" value="VDD91019.1"/>
    <property type="molecule type" value="Genomic_DNA"/>
</dbReference>
<dbReference type="STRING" id="51028.A0A0N4V798"/>
<organism evidence="5">
    <name type="scientific">Enterobius vermicularis</name>
    <name type="common">Human pinworm</name>
    <dbReference type="NCBI Taxonomy" id="51028"/>
    <lineage>
        <taxon>Eukaryota</taxon>
        <taxon>Metazoa</taxon>
        <taxon>Ecdysozoa</taxon>
        <taxon>Nematoda</taxon>
        <taxon>Chromadorea</taxon>
        <taxon>Rhabditida</taxon>
        <taxon>Spirurina</taxon>
        <taxon>Oxyuridomorpha</taxon>
        <taxon>Oxyuroidea</taxon>
        <taxon>Oxyuridae</taxon>
        <taxon>Enterobius</taxon>
    </lineage>
</organism>
<dbReference type="Proteomes" id="UP000274131">
    <property type="component" value="Unassembled WGS sequence"/>
</dbReference>
<dbReference type="OrthoDB" id="9981668at2759"/>
<dbReference type="PROSITE" id="PS50821">
    <property type="entry name" value="PAZ"/>
    <property type="match status" value="1"/>
</dbReference>
<dbReference type="PANTHER" id="PTHR22891">
    <property type="entry name" value="EUKARYOTIC TRANSLATION INITIATION FACTOR 2C"/>
    <property type="match status" value="1"/>
</dbReference>
<dbReference type="InterPro" id="IPR003100">
    <property type="entry name" value="PAZ_dom"/>
</dbReference>
<dbReference type="Gene3D" id="3.30.420.10">
    <property type="entry name" value="Ribonuclease H-like superfamily/Ribonuclease H"/>
    <property type="match status" value="1"/>
</dbReference>
<name>A0A0N4V798_ENTVE</name>
<evidence type="ECO:0000313" key="3">
    <source>
        <dbReference type="EMBL" id="VDD91019.1"/>
    </source>
</evidence>
<dbReference type="Pfam" id="PF02171">
    <property type="entry name" value="Piwi"/>
    <property type="match status" value="2"/>
</dbReference>
<accession>A0A0N4V798</accession>
<dbReference type="SUPFAM" id="SSF101690">
    <property type="entry name" value="PAZ domain"/>
    <property type="match status" value="1"/>
</dbReference>
<dbReference type="SMART" id="SM00950">
    <property type="entry name" value="Piwi"/>
    <property type="match status" value="1"/>
</dbReference>
<protein>
    <submittedName>
        <fullName evidence="5">Piwi domain-containing protein</fullName>
    </submittedName>
</protein>
<reference evidence="5" key="1">
    <citation type="submission" date="2016-04" db="UniProtKB">
        <authorList>
            <consortium name="WormBaseParasite"/>
        </authorList>
    </citation>
    <scope>IDENTIFICATION</scope>
</reference>
<keyword evidence="4" id="KW-1185">Reference proteome</keyword>
<dbReference type="Gene3D" id="3.40.50.2300">
    <property type="match status" value="1"/>
</dbReference>
<dbReference type="Gene3D" id="2.170.260.10">
    <property type="entry name" value="paz domain"/>
    <property type="match status" value="1"/>
</dbReference>
<dbReference type="InterPro" id="IPR036085">
    <property type="entry name" value="PAZ_dom_sf"/>
</dbReference>
<sequence length="844" mass="96567">MGALAKKLKELQLYELPAKKSPGLRKSYTFSVTTNIWPLTVKDNYPIYRYDVQIALLFGSAEEGLILKKKLFKIISSYLSVDRKTKCLAIVEGLIQENAKFFVGKGCLVYDRVSTLYSSRKLNIMQQEEKTFIVESKVLPKDLFEEDCNGAEICIKQCKEGFQLISNDVKSTVSFYIGGANKNLHHFLELMLSQEVFYARRFRALAVCYDSSNCYLMDPSGFGFNDKEVPKLFEGKYCGVGISKCVKTIDGIGRTPTLAVVVDCKSALSMLLFQLNKIGVYWKYSLIKDFSSMKKSAFHYDGQPLIKKIAEIFRVEVKSSISRIEIELLNKLLKGLYVRCRYGKYRTFRLFEVMEQTPDERSFMYCGTTITLVEYFERVYHITLNYPKMPACTVAPSRRREQIDKLRKFLRIDECGQKNDWCRKFGVEIAKESMKLKARVLPKPTVVYGRGVEVTVRDSVRAVSWQLVLTFEWFRRYKDSFLARCRQRGLGVEEPIIEQFMLGSKEEAVKMAFDIAKKKGANYIQFLTSDELIFHDRIKYFENCYQIVTQEVRTSTASQARSRSQTLDNIIHKTNLKLGGLNYTLRLESNEVQRWIDNSSRLIISFDFAPTSLPKKVEDMVLPSVLGLDVAEVGLSELVAESLRLVQRNRKEPQHIMILRDGISEGQYKYVMDQEMKHIRYGCALYGGRNYEPRITFIVVTKDHNVRIFPEGPSTFNNNIPPGTVIDQGIVNPVSNEFYLNSHLALQGTATTPRYNLLYDTGDLTLDEMEGVSFALTLDLQINTAATALPVSIIIADSMATRGRTNFNVAYEEKGDTIKNYSLDKLNEELGCTRRALSEIRFAA</sequence>
<dbReference type="InterPro" id="IPR036397">
    <property type="entry name" value="RNaseH_sf"/>
</dbReference>
<feature type="domain" description="Piwi" evidence="2">
    <location>
        <begin position="649"/>
        <end position="808"/>
    </location>
</feature>
<dbReference type="Pfam" id="PF02170">
    <property type="entry name" value="PAZ"/>
    <property type="match status" value="1"/>
</dbReference>
<dbReference type="InterPro" id="IPR003165">
    <property type="entry name" value="Piwi"/>
</dbReference>
<dbReference type="AlphaFoldDB" id="A0A0N4V798"/>